<reference evidence="2 3" key="1">
    <citation type="journal article" date="2008" name="BMC Genomics">
        <title>The genome sequence of the fish pathogen Aliivibrio salmonicida strain LFI1238 shows extensive evidence of gene decay.</title>
        <authorList>
            <person name="Hjerde E."/>
            <person name="Lorentzen M.S."/>
            <person name="Holden M.T."/>
            <person name="Seeger K."/>
            <person name="Paulsen S."/>
            <person name="Bason N."/>
            <person name="Churcher C."/>
            <person name="Harris D."/>
            <person name="Norbertczak H."/>
            <person name="Quail M.A."/>
            <person name="Sanders S."/>
            <person name="Thurston S."/>
            <person name="Parkhill J."/>
            <person name="Willassen N.P."/>
            <person name="Thomson N.R."/>
        </authorList>
    </citation>
    <scope>NUCLEOTIDE SEQUENCE [LARGE SCALE GENOMIC DNA]</scope>
    <source>
        <strain evidence="2 3">LFI1238</strain>
    </source>
</reference>
<dbReference type="AlphaFoldDB" id="B6EJ63"/>
<dbReference type="Proteomes" id="UP000001730">
    <property type="component" value="Chromosome 1"/>
</dbReference>
<protein>
    <submittedName>
        <fullName evidence="2">Uncharacterized protein</fullName>
    </submittedName>
</protein>
<dbReference type="SUPFAM" id="SSF54523">
    <property type="entry name" value="Pili subunits"/>
    <property type="match status" value="1"/>
</dbReference>
<dbReference type="KEGG" id="vsa:VSAL_I1109"/>
<dbReference type="InterPro" id="IPR012902">
    <property type="entry name" value="N_methyl_site"/>
</dbReference>
<dbReference type="PROSITE" id="PS00409">
    <property type="entry name" value="PROKAR_NTER_METHYL"/>
    <property type="match status" value="1"/>
</dbReference>
<evidence type="ECO:0000313" key="3">
    <source>
        <dbReference type="Proteomes" id="UP000001730"/>
    </source>
</evidence>
<feature type="transmembrane region" description="Helical" evidence="1">
    <location>
        <begin position="6"/>
        <end position="27"/>
    </location>
</feature>
<accession>B6EJ63</accession>
<dbReference type="HOGENOM" id="CLU_098637_3_2_6"/>
<dbReference type="Pfam" id="PF07963">
    <property type="entry name" value="N_methyl"/>
    <property type="match status" value="1"/>
</dbReference>
<keyword evidence="1" id="KW-0472">Membrane</keyword>
<name>B6EJ63_ALISL</name>
<dbReference type="NCBIfam" id="TIGR02532">
    <property type="entry name" value="IV_pilin_GFxxxE"/>
    <property type="match status" value="1"/>
</dbReference>
<gene>
    <name evidence="2" type="ordered locus">VSAL_I1109</name>
</gene>
<organism evidence="2 3">
    <name type="scientific">Aliivibrio salmonicida (strain LFI1238)</name>
    <name type="common">Vibrio salmonicida (strain LFI1238)</name>
    <dbReference type="NCBI Taxonomy" id="316275"/>
    <lineage>
        <taxon>Bacteria</taxon>
        <taxon>Pseudomonadati</taxon>
        <taxon>Pseudomonadota</taxon>
        <taxon>Gammaproteobacteria</taxon>
        <taxon>Vibrionales</taxon>
        <taxon>Vibrionaceae</taxon>
        <taxon>Aliivibrio</taxon>
    </lineage>
</organism>
<proteinExistence type="predicted"/>
<keyword evidence="3" id="KW-1185">Reference proteome</keyword>
<dbReference type="eggNOG" id="COG2165">
    <property type="taxonomic scope" value="Bacteria"/>
</dbReference>
<dbReference type="EMBL" id="FM178379">
    <property type="protein sequence ID" value="CAQ78794.1"/>
    <property type="molecule type" value="Genomic_DNA"/>
</dbReference>
<keyword evidence="1" id="KW-0812">Transmembrane</keyword>
<evidence type="ECO:0000256" key="1">
    <source>
        <dbReference type="SAM" id="Phobius"/>
    </source>
</evidence>
<keyword evidence="1" id="KW-1133">Transmembrane helix</keyword>
<sequence length="166" mass="19097">MKKKGFTLIELIIVIVVLSILAITAASKFINLQRDSRISALQGLKGEMTGAMNQLHPKTILTGVDTQASGSITILGDNIHIVYGYPKADAAKSWNKLMNQVFVDSQYNDNIPSEWYFHNDTSKPYITFMHRSKKYSTDKCNIKYSEAVNRLHSFRYMEWCHCLQWW</sequence>
<dbReference type="RefSeq" id="WP_012549858.1">
    <property type="nucleotide sequence ID" value="NC_011312.1"/>
</dbReference>
<dbReference type="InterPro" id="IPR045584">
    <property type="entry name" value="Pilin-like"/>
</dbReference>
<evidence type="ECO:0000313" key="2">
    <source>
        <dbReference type="EMBL" id="CAQ78794.1"/>
    </source>
</evidence>
<dbReference type="Gene3D" id="3.30.700.10">
    <property type="entry name" value="Glycoprotein, Type 4 Pilin"/>
    <property type="match status" value="1"/>
</dbReference>